<evidence type="ECO:0000313" key="1">
    <source>
        <dbReference type="EMBL" id="QTD56280.1"/>
    </source>
</evidence>
<dbReference type="Proteomes" id="UP000663923">
    <property type="component" value="Chromosome"/>
</dbReference>
<gene>
    <name evidence="1" type="ORF">J4G78_01350</name>
</gene>
<proteinExistence type="predicted"/>
<evidence type="ECO:0000313" key="2">
    <source>
        <dbReference type="Proteomes" id="UP000663923"/>
    </source>
</evidence>
<dbReference type="EMBL" id="CP071794">
    <property type="protein sequence ID" value="QTD56280.1"/>
    <property type="molecule type" value="Genomic_DNA"/>
</dbReference>
<dbReference type="RefSeq" id="WP_207988102.1">
    <property type="nucleotide sequence ID" value="NZ_CP071794.1"/>
</dbReference>
<sequence>MQSERVTFLTSPEGKASIAARAAANGVSIGEYIRRKVEDNDDLTSAQEEELQILIDQINLAVPRIRKSLESATSILRDLRKENNEFFSSRGIA</sequence>
<reference evidence="1 2" key="1">
    <citation type="submission" date="2021-03" db="EMBL/GenBank/DDBJ databases">
        <title>Complete genome of Parasphingorhabdus_sp.JHSY0214.</title>
        <authorList>
            <person name="Yoo J.H."/>
            <person name="Bae J.W."/>
        </authorList>
    </citation>
    <scope>NUCLEOTIDE SEQUENCE [LARGE SCALE GENOMIC DNA]</scope>
    <source>
        <strain evidence="1 2">JHSY0214</strain>
    </source>
</reference>
<organism evidence="1 2">
    <name type="scientific">Parasphingorhabdus cellanae</name>
    <dbReference type="NCBI Taxonomy" id="2806553"/>
    <lineage>
        <taxon>Bacteria</taxon>
        <taxon>Pseudomonadati</taxon>
        <taxon>Pseudomonadota</taxon>
        <taxon>Alphaproteobacteria</taxon>
        <taxon>Sphingomonadales</taxon>
        <taxon>Sphingomonadaceae</taxon>
        <taxon>Parasphingorhabdus</taxon>
    </lineage>
</organism>
<name>A0ABX7T7T5_9SPHN</name>
<accession>A0ABX7T7T5</accession>
<protein>
    <submittedName>
        <fullName evidence="1">Uncharacterized protein</fullName>
    </submittedName>
</protein>
<keyword evidence="2" id="KW-1185">Reference proteome</keyword>